<keyword evidence="2" id="KW-0677">Repeat</keyword>
<dbReference type="GO" id="GO:0003729">
    <property type="term" value="F:mRNA binding"/>
    <property type="evidence" value="ECO:0007669"/>
    <property type="project" value="TreeGrafter"/>
</dbReference>
<evidence type="ECO:0000256" key="3">
    <source>
        <dbReference type="PROSITE-ProRule" id="PRU00708"/>
    </source>
</evidence>
<dbReference type="Pfam" id="PF12854">
    <property type="entry name" value="PPR_1"/>
    <property type="match status" value="1"/>
</dbReference>
<accession>A0AAW0L674</accession>
<dbReference type="Proteomes" id="UP000237347">
    <property type="component" value="Unassembled WGS sequence"/>
</dbReference>
<feature type="repeat" description="PPR" evidence="3">
    <location>
        <begin position="195"/>
        <end position="230"/>
    </location>
</feature>
<name>A0AAW0L674_QUESU</name>
<sequence length="382" mass="43575">MKPVKVKPISPFRLSSLLRLQKDPNLALHLFQNPNSNSNSNSNTNPTKAKPFRYTLVSYDLIITKLGRAKMFDEMERILDQLKHETRFSPTEIIFCNVISFYARARLPDRAVLTFFRMPDFRCHRTVKSLNSLLNGLCNCGEFRKLREMFLGFHKYGTPDACTYNILIKACCRSGRLEDARYVFDEMQRRGVCPSVVTFGTLIHQLCLNFRLEEAFKLKNDMMRVYGVMPNAFVYTSLIKGVCGIGELSLAFKLKEEMVRNKLKLNSTVLCHEVNLELLLSVLDSLGKGNFIVVDTWKMAVDMVCKKNMLSNSSDIIDTLKSLIEMGPYCPGKSDLDDHKVKVHADDLIFLDCTSNLTVGIFLNHHLSKVDPSVDVIDKYTV</sequence>
<comment type="caution">
    <text evidence="4">The sequence shown here is derived from an EMBL/GenBank/DDBJ whole genome shotgun (WGS) entry which is preliminary data.</text>
</comment>
<evidence type="ECO:0000256" key="1">
    <source>
        <dbReference type="ARBA" id="ARBA00007626"/>
    </source>
</evidence>
<feature type="repeat" description="PPR" evidence="3">
    <location>
        <begin position="231"/>
        <end position="265"/>
    </location>
</feature>
<evidence type="ECO:0000256" key="2">
    <source>
        <dbReference type="ARBA" id="ARBA00022737"/>
    </source>
</evidence>
<reference evidence="4 5" key="1">
    <citation type="journal article" date="2018" name="Sci. Data">
        <title>The draft genome sequence of cork oak.</title>
        <authorList>
            <person name="Ramos A.M."/>
            <person name="Usie A."/>
            <person name="Barbosa P."/>
            <person name="Barros P.M."/>
            <person name="Capote T."/>
            <person name="Chaves I."/>
            <person name="Simoes F."/>
            <person name="Abreu I."/>
            <person name="Carrasquinho I."/>
            <person name="Faro C."/>
            <person name="Guimaraes J.B."/>
            <person name="Mendonca D."/>
            <person name="Nobrega F."/>
            <person name="Rodrigues L."/>
            <person name="Saibo N.J.M."/>
            <person name="Varela M.C."/>
            <person name="Egas C."/>
            <person name="Matos J."/>
            <person name="Miguel C.M."/>
            <person name="Oliveira M.M."/>
            <person name="Ricardo C.P."/>
            <person name="Goncalves S."/>
        </authorList>
    </citation>
    <scope>NUCLEOTIDE SEQUENCE [LARGE SCALE GENOMIC DNA]</scope>
    <source>
        <strain evidence="5">cv. HL8</strain>
    </source>
</reference>
<dbReference type="EMBL" id="PKMF04000154">
    <property type="protein sequence ID" value="KAK7846567.1"/>
    <property type="molecule type" value="Genomic_DNA"/>
</dbReference>
<dbReference type="AlphaFoldDB" id="A0AAW0L674"/>
<keyword evidence="5" id="KW-1185">Reference proteome</keyword>
<dbReference type="PROSITE" id="PS51375">
    <property type="entry name" value="PPR"/>
    <property type="match status" value="3"/>
</dbReference>
<evidence type="ECO:0000313" key="5">
    <source>
        <dbReference type="Proteomes" id="UP000237347"/>
    </source>
</evidence>
<protein>
    <submittedName>
        <fullName evidence="4">Pentatricopeptide repeat-containing protein</fullName>
    </submittedName>
</protein>
<evidence type="ECO:0000313" key="4">
    <source>
        <dbReference type="EMBL" id="KAK7846567.1"/>
    </source>
</evidence>
<organism evidence="4 5">
    <name type="scientific">Quercus suber</name>
    <name type="common">Cork oak</name>
    <dbReference type="NCBI Taxonomy" id="58331"/>
    <lineage>
        <taxon>Eukaryota</taxon>
        <taxon>Viridiplantae</taxon>
        <taxon>Streptophyta</taxon>
        <taxon>Embryophyta</taxon>
        <taxon>Tracheophyta</taxon>
        <taxon>Spermatophyta</taxon>
        <taxon>Magnoliopsida</taxon>
        <taxon>eudicotyledons</taxon>
        <taxon>Gunneridae</taxon>
        <taxon>Pentapetalae</taxon>
        <taxon>rosids</taxon>
        <taxon>fabids</taxon>
        <taxon>Fagales</taxon>
        <taxon>Fagaceae</taxon>
        <taxon>Quercus</taxon>
    </lineage>
</organism>
<dbReference type="PANTHER" id="PTHR47932">
    <property type="entry name" value="ATPASE EXPRESSION PROTEIN 3"/>
    <property type="match status" value="1"/>
</dbReference>
<feature type="repeat" description="PPR" evidence="3">
    <location>
        <begin position="160"/>
        <end position="194"/>
    </location>
</feature>
<dbReference type="PANTHER" id="PTHR47932:SF63">
    <property type="entry name" value="OS08G0290000 PROTEIN"/>
    <property type="match status" value="1"/>
</dbReference>
<dbReference type="Pfam" id="PF01535">
    <property type="entry name" value="PPR"/>
    <property type="match status" value="3"/>
</dbReference>
<proteinExistence type="inferred from homology"/>
<comment type="similarity">
    <text evidence="1">Belongs to the PPR family. P subfamily.</text>
</comment>
<gene>
    <name evidence="4" type="ORF">CFP56_007877</name>
</gene>
<dbReference type="InterPro" id="IPR011990">
    <property type="entry name" value="TPR-like_helical_dom_sf"/>
</dbReference>
<dbReference type="Pfam" id="PF13041">
    <property type="entry name" value="PPR_2"/>
    <property type="match status" value="1"/>
</dbReference>
<dbReference type="Gene3D" id="1.25.40.10">
    <property type="entry name" value="Tetratricopeptide repeat domain"/>
    <property type="match status" value="2"/>
</dbReference>
<dbReference type="NCBIfam" id="TIGR00756">
    <property type="entry name" value="PPR"/>
    <property type="match status" value="3"/>
</dbReference>
<dbReference type="InterPro" id="IPR002885">
    <property type="entry name" value="PPR_rpt"/>
</dbReference>